<sequence>MESILVASQFDPDDIEFILSKRGRPLIKIGKYIYRKQSLSGVKTRWVCSTHGHKKCYAVLYTVEGEVVRTKNVHNH</sequence>
<dbReference type="OrthoDB" id="167578at2759"/>
<keyword evidence="1" id="KW-0479">Metal-binding</keyword>
<dbReference type="Pfam" id="PF04500">
    <property type="entry name" value="FLYWCH"/>
    <property type="match status" value="1"/>
</dbReference>
<dbReference type="InterPro" id="IPR007588">
    <property type="entry name" value="Znf_FLYWCH"/>
</dbReference>
<dbReference type="EMBL" id="BGZK01000246">
    <property type="protein sequence ID" value="GBP31416.1"/>
    <property type="molecule type" value="Genomic_DNA"/>
</dbReference>
<evidence type="ECO:0000256" key="1">
    <source>
        <dbReference type="ARBA" id="ARBA00022723"/>
    </source>
</evidence>
<protein>
    <recommendedName>
        <fullName evidence="4">FLYWCH-type domain-containing protein</fullName>
    </recommendedName>
</protein>
<evidence type="ECO:0000259" key="4">
    <source>
        <dbReference type="Pfam" id="PF04500"/>
    </source>
</evidence>
<reference evidence="5 6" key="1">
    <citation type="journal article" date="2019" name="Commun. Biol.">
        <title>The bagworm genome reveals a unique fibroin gene that provides high tensile strength.</title>
        <authorList>
            <person name="Kono N."/>
            <person name="Nakamura H."/>
            <person name="Ohtoshi R."/>
            <person name="Tomita M."/>
            <person name="Numata K."/>
            <person name="Arakawa K."/>
        </authorList>
    </citation>
    <scope>NUCLEOTIDE SEQUENCE [LARGE SCALE GENOMIC DNA]</scope>
</reference>
<accession>A0A4C1UZG7</accession>
<name>A0A4C1UZG7_EUMVA</name>
<comment type="caution">
    <text evidence="5">The sequence shown here is derived from an EMBL/GenBank/DDBJ whole genome shotgun (WGS) entry which is preliminary data.</text>
</comment>
<evidence type="ECO:0000313" key="6">
    <source>
        <dbReference type="Proteomes" id="UP000299102"/>
    </source>
</evidence>
<keyword evidence="6" id="KW-1185">Reference proteome</keyword>
<keyword evidence="3" id="KW-0862">Zinc</keyword>
<gene>
    <name evidence="5" type="ORF">EVAR_17905_1</name>
</gene>
<evidence type="ECO:0000256" key="3">
    <source>
        <dbReference type="ARBA" id="ARBA00022833"/>
    </source>
</evidence>
<organism evidence="5 6">
    <name type="scientific">Eumeta variegata</name>
    <name type="common">Bagworm moth</name>
    <name type="synonym">Eumeta japonica</name>
    <dbReference type="NCBI Taxonomy" id="151549"/>
    <lineage>
        <taxon>Eukaryota</taxon>
        <taxon>Metazoa</taxon>
        <taxon>Ecdysozoa</taxon>
        <taxon>Arthropoda</taxon>
        <taxon>Hexapoda</taxon>
        <taxon>Insecta</taxon>
        <taxon>Pterygota</taxon>
        <taxon>Neoptera</taxon>
        <taxon>Endopterygota</taxon>
        <taxon>Lepidoptera</taxon>
        <taxon>Glossata</taxon>
        <taxon>Ditrysia</taxon>
        <taxon>Tineoidea</taxon>
        <taxon>Psychidae</taxon>
        <taxon>Oiketicinae</taxon>
        <taxon>Eumeta</taxon>
    </lineage>
</organism>
<proteinExistence type="predicted"/>
<feature type="domain" description="FLYWCH-type" evidence="4">
    <location>
        <begin position="17"/>
        <end position="76"/>
    </location>
</feature>
<dbReference type="AlphaFoldDB" id="A0A4C1UZG7"/>
<dbReference type="GO" id="GO:0008270">
    <property type="term" value="F:zinc ion binding"/>
    <property type="evidence" value="ECO:0007669"/>
    <property type="project" value="UniProtKB-KW"/>
</dbReference>
<evidence type="ECO:0000256" key="2">
    <source>
        <dbReference type="ARBA" id="ARBA00022771"/>
    </source>
</evidence>
<dbReference type="Proteomes" id="UP000299102">
    <property type="component" value="Unassembled WGS sequence"/>
</dbReference>
<dbReference type="Gene3D" id="2.20.25.240">
    <property type="match status" value="1"/>
</dbReference>
<evidence type="ECO:0000313" key="5">
    <source>
        <dbReference type="EMBL" id="GBP31416.1"/>
    </source>
</evidence>
<keyword evidence="2" id="KW-0863">Zinc-finger</keyword>